<evidence type="ECO:0000313" key="3">
    <source>
        <dbReference type="Proteomes" id="UP000288951"/>
    </source>
</evidence>
<sequence>MKRISKNWAFISIFNLFIVVILGTLMRYKIAFEFLFFQQKNLLHSHSHFAFSGWISQTLFFLLVLSKEQFVSKKYNIVLVLNLFCSYGMLFSFIIQGYGLISILLSTFSIIISYLFSYYFFKDNKYNTVSNRWIKGGLIFNFISSFGTFFLAYMLATKNINENLYYFSIYFYLHFQYNGWFFFSIMGLFIKKLPLDLKTTKQLTKSFYIFFISCIITYTLSILWVKIPKWLFILTAIFTFLNFYFWLRMQSIFIVKFKERYKKNNLILKGMFLVILLAINFKFILQIGLLIDQLKDFVCSNRTIIIAYLHLIFLCIITFFLLVFMFIEKMIPSKKVTVLGLGIFFIGVILNEVFLFSQGCLPFFSIYLPFTNEVLVYISLLMLIGVLLMVISQINNIKKENIF</sequence>
<feature type="transmembrane region" description="Helical" evidence="1">
    <location>
        <begin position="303"/>
        <end position="327"/>
    </location>
</feature>
<keyword evidence="1" id="KW-0812">Transmembrane</keyword>
<reference evidence="2" key="1">
    <citation type="submission" date="2018-12" db="EMBL/GenBank/DDBJ databases">
        <title>Draft genome sequence of Flaovobacterium columnare ARS1 isolated from channel catfish in Alabama.</title>
        <authorList>
            <person name="Cai W."/>
            <person name="Arias C."/>
        </authorList>
    </citation>
    <scope>NUCLEOTIDE SEQUENCE [LARGE SCALE GENOMIC DNA]</scope>
    <source>
        <strain evidence="2">ARS1</strain>
    </source>
</reference>
<feature type="transmembrane region" description="Helical" evidence="1">
    <location>
        <begin position="133"/>
        <end position="155"/>
    </location>
</feature>
<evidence type="ECO:0000313" key="2">
    <source>
        <dbReference type="EMBL" id="RVU90086.1"/>
    </source>
</evidence>
<feature type="transmembrane region" description="Helical" evidence="1">
    <location>
        <begin position="339"/>
        <end position="368"/>
    </location>
</feature>
<dbReference type="AlphaFoldDB" id="A0A437U8Y1"/>
<evidence type="ECO:0000256" key="1">
    <source>
        <dbReference type="SAM" id="Phobius"/>
    </source>
</evidence>
<dbReference type="RefSeq" id="WP_127823030.1">
    <property type="nucleotide sequence ID" value="NZ_RQSM01000003.1"/>
</dbReference>
<feature type="transmembrane region" description="Helical" evidence="1">
    <location>
        <begin position="48"/>
        <end position="65"/>
    </location>
</feature>
<dbReference type="EMBL" id="RQSM01000003">
    <property type="protein sequence ID" value="RVU90086.1"/>
    <property type="molecule type" value="Genomic_DNA"/>
</dbReference>
<feature type="transmembrane region" description="Helical" evidence="1">
    <location>
        <begin position="7"/>
        <end position="28"/>
    </location>
</feature>
<feature type="transmembrane region" description="Helical" evidence="1">
    <location>
        <begin position="374"/>
        <end position="391"/>
    </location>
</feature>
<feature type="transmembrane region" description="Helical" evidence="1">
    <location>
        <begin position="77"/>
        <end position="95"/>
    </location>
</feature>
<name>A0A437U8Y1_9FLAO</name>
<feature type="transmembrane region" description="Helical" evidence="1">
    <location>
        <begin position="230"/>
        <end position="247"/>
    </location>
</feature>
<comment type="caution">
    <text evidence="2">The sequence shown here is derived from an EMBL/GenBank/DDBJ whole genome shotgun (WGS) entry which is preliminary data.</text>
</comment>
<keyword evidence="3" id="KW-1185">Reference proteome</keyword>
<dbReference type="OrthoDB" id="2827525at2"/>
<feature type="transmembrane region" description="Helical" evidence="1">
    <location>
        <begin position="207"/>
        <end position="224"/>
    </location>
</feature>
<gene>
    <name evidence="2" type="ORF">EH230_03780</name>
</gene>
<dbReference type="Proteomes" id="UP000288951">
    <property type="component" value="Unassembled WGS sequence"/>
</dbReference>
<accession>A0A437U8Y1</accession>
<proteinExistence type="predicted"/>
<keyword evidence="1" id="KW-1133">Transmembrane helix</keyword>
<protein>
    <submittedName>
        <fullName evidence="2">Uncharacterized protein</fullName>
    </submittedName>
</protein>
<feature type="transmembrane region" description="Helical" evidence="1">
    <location>
        <begin position="101"/>
        <end position="121"/>
    </location>
</feature>
<organism evidence="2 3">
    <name type="scientific">Flavobacterium columnare</name>
    <dbReference type="NCBI Taxonomy" id="996"/>
    <lineage>
        <taxon>Bacteria</taxon>
        <taxon>Pseudomonadati</taxon>
        <taxon>Bacteroidota</taxon>
        <taxon>Flavobacteriia</taxon>
        <taxon>Flavobacteriales</taxon>
        <taxon>Flavobacteriaceae</taxon>
        <taxon>Flavobacterium</taxon>
    </lineage>
</organism>
<feature type="transmembrane region" description="Helical" evidence="1">
    <location>
        <begin position="175"/>
        <end position="195"/>
    </location>
</feature>
<keyword evidence="1" id="KW-0472">Membrane</keyword>
<feature type="transmembrane region" description="Helical" evidence="1">
    <location>
        <begin position="267"/>
        <end position="291"/>
    </location>
</feature>